<accession>A0ABW3NBG5</accession>
<keyword evidence="2" id="KW-1185">Reference proteome</keyword>
<dbReference type="InterPro" id="IPR013493">
    <property type="entry name" value="CHP02677"/>
</dbReference>
<dbReference type="EMBL" id="JBHTKK010000001">
    <property type="protein sequence ID" value="MFD1064787.1"/>
    <property type="molecule type" value="Genomic_DNA"/>
</dbReference>
<name>A0ABW3NBG5_9BACI</name>
<comment type="caution">
    <text evidence="1">The sequence shown here is derived from an EMBL/GenBank/DDBJ whole genome shotgun (WGS) entry which is preliminary data.</text>
</comment>
<dbReference type="Pfam" id="PF09660">
    <property type="entry name" value="DUF2397"/>
    <property type="match status" value="1"/>
</dbReference>
<gene>
    <name evidence="1" type="ORF">ACFQ19_02000</name>
</gene>
<organism evidence="1 2">
    <name type="scientific">Oceanobacillus locisalsi</name>
    <dbReference type="NCBI Taxonomy" id="546107"/>
    <lineage>
        <taxon>Bacteria</taxon>
        <taxon>Bacillati</taxon>
        <taxon>Bacillota</taxon>
        <taxon>Bacilli</taxon>
        <taxon>Bacillales</taxon>
        <taxon>Bacillaceae</taxon>
        <taxon>Oceanobacillus</taxon>
    </lineage>
</organism>
<proteinExistence type="predicted"/>
<evidence type="ECO:0000313" key="1">
    <source>
        <dbReference type="EMBL" id="MFD1064787.1"/>
    </source>
</evidence>
<sequence>MKLEQRMLTPFVKAKYLSEPNYRRYTAIIHYLYQQHEYYYGPPSLPEDIYNAIVENDSLQLFEDYTQKQMEEDLKQLEEWGNVITHADNARVSKIQDYNKSRLRYQCADETIEIERMLERLDNSIRQIKGALDSKMVSSLASLILEFQNKDLKASLNKEERTAFHELWTDVINRFKTLREEASDYLGIIQSRNIEEAMQNKDISAFREKFTNYLTDFIVALQENTIVIEYALKDIQARNVVEDAIKHLILHQKEKPQLDEELEDEEMAEIFRMQWVGIQKWFVPDAHGERYVDYLLKQTNETISKFMKYLEQLTEREQQMKSRKHDFLHLAKLFEEEENFDHCLQMFGAVTNVEKPPHIFSEREQEIYPDETILEQGVEEKNLENAKTSGIRRKKQIALMEPSEEDKQLLKALKQKKAYEEEVLDAFTQRGRVELANLEEVEGFILDAILNWISKANAVKDRREKTDNGVTYHIEKKTNQLITIQSTEGVLTMDDYVIEFEVS</sequence>
<dbReference type="NCBIfam" id="TIGR02677">
    <property type="entry name" value="TIGR02677 family protein"/>
    <property type="match status" value="1"/>
</dbReference>
<evidence type="ECO:0000313" key="2">
    <source>
        <dbReference type="Proteomes" id="UP001597041"/>
    </source>
</evidence>
<protein>
    <submittedName>
        <fullName evidence="1">TIGR02677 family protein</fullName>
    </submittedName>
</protein>
<reference evidence="2" key="1">
    <citation type="journal article" date="2019" name="Int. J. Syst. Evol. Microbiol.">
        <title>The Global Catalogue of Microorganisms (GCM) 10K type strain sequencing project: providing services to taxonomists for standard genome sequencing and annotation.</title>
        <authorList>
            <consortium name="The Broad Institute Genomics Platform"/>
            <consortium name="The Broad Institute Genome Sequencing Center for Infectious Disease"/>
            <person name="Wu L."/>
            <person name="Ma J."/>
        </authorList>
    </citation>
    <scope>NUCLEOTIDE SEQUENCE [LARGE SCALE GENOMIC DNA]</scope>
    <source>
        <strain evidence="2">CCUG 56608</strain>
    </source>
</reference>
<dbReference type="Proteomes" id="UP001597041">
    <property type="component" value="Unassembled WGS sequence"/>
</dbReference>
<dbReference type="RefSeq" id="WP_379590252.1">
    <property type="nucleotide sequence ID" value="NZ_JBHTKK010000001.1"/>
</dbReference>